<protein>
    <recommendedName>
        <fullName evidence="1">Polymerase nucleotidyl transferase domain-containing protein</fullName>
    </recommendedName>
</protein>
<dbReference type="EMBL" id="QGLF01000001">
    <property type="protein sequence ID" value="PWR23400.1"/>
    <property type="molecule type" value="Genomic_DNA"/>
</dbReference>
<accession>A0A317EB74</accession>
<gene>
    <name evidence="2" type="ORF">DKG75_02180</name>
</gene>
<keyword evidence="3" id="KW-1185">Reference proteome</keyword>
<comment type="caution">
    <text evidence="2">The sequence shown here is derived from an EMBL/GenBank/DDBJ whole genome shotgun (WGS) entry which is preliminary data.</text>
</comment>
<dbReference type="InterPro" id="IPR002934">
    <property type="entry name" value="Polymerase_NTP_transf_dom"/>
</dbReference>
<evidence type="ECO:0000259" key="1">
    <source>
        <dbReference type="Pfam" id="PF01909"/>
    </source>
</evidence>
<dbReference type="Proteomes" id="UP000246077">
    <property type="component" value="Unassembled WGS sequence"/>
</dbReference>
<dbReference type="Pfam" id="PF01909">
    <property type="entry name" value="NTP_transf_2"/>
    <property type="match status" value="1"/>
</dbReference>
<dbReference type="Gene3D" id="3.30.460.10">
    <property type="entry name" value="Beta Polymerase, domain 2"/>
    <property type="match status" value="1"/>
</dbReference>
<dbReference type="PANTHER" id="PTHR43852">
    <property type="entry name" value="NUCLEOTIDYLTRANSFERASE"/>
    <property type="match status" value="1"/>
</dbReference>
<dbReference type="AlphaFoldDB" id="A0A317EB74"/>
<dbReference type="CDD" id="cd05403">
    <property type="entry name" value="NT_KNTase_like"/>
    <property type="match status" value="1"/>
</dbReference>
<evidence type="ECO:0000313" key="3">
    <source>
        <dbReference type="Proteomes" id="UP000246077"/>
    </source>
</evidence>
<dbReference type="InterPro" id="IPR052930">
    <property type="entry name" value="TA_antitoxin_MntA"/>
</dbReference>
<dbReference type="OrthoDB" id="559450at2"/>
<proteinExistence type="predicted"/>
<sequence length="106" mass="11418">MRRDEAVKRLRDNREGLAALGVVHAYLFGSVARDAATAASDIDVMVDLDEGPGGRKPLFSAFDVGGIQSALAGIFGRPVDLVVRRDALRPGRRLRAVAESQLLDVF</sequence>
<organism evidence="2 3">
    <name type="scientific">Zavarzinia compransoris</name>
    <dbReference type="NCBI Taxonomy" id="1264899"/>
    <lineage>
        <taxon>Bacteria</taxon>
        <taxon>Pseudomonadati</taxon>
        <taxon>Pseudomonadota</taxon>
        <taxon>Alphaproteobacteria</taxon>
        <taxon>Rhodospirillales</taxon>
        <taxon>Zavarziniaceae</taxon>
        <taxon>Zavarzinia</taxon>
    </lineage>
</organism>
<dbReference type="GO" id="GO:0016779">
    <property type="term" value="F:nucleotidyltransferase activity"/>
    <property type="evidence" value="ECO:0007669"/>
    <property type="project" value="InterPro"/>
</dbReference>
<evidence type="ECO:0000313" key="2">
    <source>
        <dbReference type="EMBL" id="PWR23400.1"/>
    </source>
</evidence>
<feature type="domain" description="Polymerase nucleotidyl transferase" evidence="1">
    <location>
        <begin position="19"/>
        <end position="99"/>
    </location>
</feature>
<dbReference type="SUPFAM" id="SSF81301">
    <property type="entry name" value="Nucleotidyltransferase"/>
    <property type="match status" value="1"/>
</dbReference>
<dbReference type="InterPro" id="IPR043519">
    <property type="entry name" value="NT_sf"/>
</dbReference>
<name>A0A317EB74_9PROT</name>
<reference evidence="3" key="1">
    <citation type="submission" date="2018-05" db="EMBL/GenBank/DDBJ databases">
        <title>Zavarzinia sp. HR-AS.</title>
        <authorList>
            <person name="Lee Y."/>
            <person name="Jeon C.O."/>
        </authorList>
    </citation>
    <scope>NUCLEOTIDE SEQUENCE [LARGE SCALE GENOMIC DNA]</scope>
    <source>
        <strain evidence="3">DSM 1231</strain>
    </source>
</reference>
<dbReference type="PANTHER" id="PTHR43852:SF2">
    <property type="entry name" value="PROTEIN ADENYLYLTRANSFERASE MNTA"/>
    <property type="match status" value="1"/>
</dbReference>